<gene>
    <name evidence="1" type="ORF">BCR35DRAFT_299771</name>
</gene>
<dbReference type="Gene3D" id="3.40.30.10">
    <property type="entry name" value="Glutaredoxin"/>
    <property type="match status" value="1"/>
</dbReference>
<reference evidence="1 2" key="1">
    <citation type="submission" date="2016-07" db="EMBL/GenBank/DDBJ databases">
        <title>Pervasive Adenine N6-methylation of Active Genes in Fungi.</title>
        <authorList>
            <consortium name="DOE Joint Genome Institute"/>
            <person name="Mondo S.J."/>
            <person name="Dannebaum R.O."/>
            <person name="Kuo R.C."/>
            <person name="Labutti K."/>
            <person name="Haridas S."/>
            <person name="Kuo A."/>
            <person name="Salamov A."/>
            <person name="Ahrendt S.R."/>
            <person name="Lipzen A."/>
            <person name="Sullivan W."/>
            <person name="Andreopoulos W.B."/>
            <person name="Clum A."/>
            <person name="Lindquist E."/>
            <person name="Daum C."/>
            <person name="Ramamoorthy G.K."/>
            <person name="Gryganskyi A."/>
            <person name="Culley D."/>
            <person name="Magnuson J.K."/>
            <person name="James T.Y."/>
            <person name="O'Malley M.A."/>
            <person name="Stajich J.E."/>
            <person name="Spatafora J.W."/>
            <person name="Visel A."/>
            <person name="Grigoriev I.V."/>
        </authorList>
    </citation>
    <scope>NUCLEOTIDE SEQUENCE [LARGE SCALE GENOMIC DNA]</scope>
    <source>
        <strain evidence="1 2">62-1032</strain>
    </source>
</reference>
<dbReference type="PANTHER" id="PTHR33875">
    <property type="entry name" value="OS09G0542200 PROTEIN"/>
    <property type="match status" value="1"/>
</dbReference>
<dbReference type="AlphaFoldDB" id="A0A1Y2G357"/>
<evidence type="ECO:0000313" key="2">
    <source>
        <dbReference type="Proteomes" id="UP000193467"/>
    </source>
</evidence>
<dbReference type="Proteomes" id="UP000193467">
    <property type="component" value="Unassembled WGS sequence"/>
</dbReference>
<organism evidence="1 2">
    <name type="scientific">Leucosporidium creatinivorum</name>
    <dbReference type="NCBI Taxonomy" id="106004"/>
    <lineage>
        <taxon>Eukaryota</taxon>
        <taxon>Fungi</taxon>
        <taxon>Dikarya</taxon>
        <taxon>Basidiomycota</taxon>
        <taxon>Pucciniomycotina</taxon>
        <taxon>Microbotryomycetes</taxon>
        <taxon>Leucosporidiales</taxon>
        <taxon>Leucosporidium</taxon>
    </lineage>
</organism>
<evidence type="ECO:0000313" key="1">
    <source>
        <dbReference type="EMBL" id="ORY90197.1"/>
    </source>
</evidence>
<dbReference type="InterPro" id="IPR036249">
    <property type="entry name" value="Thioredoxin-like_sf"/>
</dbReference>
<dbReference type="PANTHER" id="PTHR33875:SF2">
    <property type="entry name" value="ACR183CP"/>
    <property type="match status" value="1"/>
</dbReference>
<dbReference type="OrthoDB" id="37297at2759"/>
<proteinExistence type="predicted"/>
<comment type="caution">
    <text evidence="1">The sequence shown here is derived from an EMBL/GenBank/DDBJ whole genome shotgun (WGS) entry which is preliminary data.</text>
</comment>
<dbReference type="STRING" id="106004.A0A1Y2G357"/>
<protein>
    <submittedName>
        <fullName evidence="1">Uncharacterized protein</fullName>
    </submittedName>
</protein>
<dbReference type="InParanoid" id="A0A1Y2G357"/>
<keyword evidence="2" id="KW-1185">Reference proteome</keyword>
<accession>A0A1Y2G357</accession>
<dbReference type="SUPFAM" id="SSF52833">
    <property type="entry name" value="Thioredoxin-like"/>
    <property type="match status" value="1"/>
</dbReference>
<sequence>MSFLSRATHISGNRSSSHTLELYLDLICPFSEKQLVGVKKTILPLIEQGKLDLKVVIRQVPQPWHASSTLVHEAALGVAAVLAAGAGDNFNAPEVASGFQQFYFELSEGQSAFYDEPTANETPNQTRERLADIAAKYVDRAAFLKAVSVGKGNGGTPVTTDLKLAIKYARQNSIHVTPTVALNGLVEPSISSSFSAEDWIKFLNEKIDAKL</sequence>
<name>A0A1Y2G357_9BASI</name>
<dbReference type="EMBL" id="MCGR01000004">
    <property type="protein sequence ID" value="ORY90197.1"/>
    <property type="molecule type" value="Genomic_DNA"/>
</dbReference>